<evidence type="ECO:0000313" key="11">
    <source>
        <dbReference type="Proteomes" id="UP001140502"/>
    </source>
</evidence>
<keyword evidence="6" id="KW-0862">Zinc</keyword>
<evidence type="ECO:0000256" key="6">
    <source>
        <dbReference type="ARBA" id="ARBA00022833"/>
    </source>
</evidence>
<evidence type="ECO:0000256" key="1">
    <source>
        <dbReference type="ARBA" id="ARBA00022723"/>
    </source>
</evidence>
<dbReference type="GO" id="GO:0008094">
    <property type="term" value="F:ATP-dependent activity, acting on DNA"/>
    <property type="evidence" value="ECO:0007669"/>
    <property type="project" value="TreeGrafter"/>
</dbReference>
<name>A0A9W8WCR8_9HYPO</name>
<dbReference type="Pfam" id="PF00271">
    <property type="entry name" value="Helicase_C"/>
    <property type="match status" value="1"/>
</dbReference>
<dbReference type="OrthoDB" id="448448at2759"/>
<dbReference type="Proteomes" id="UP001140502">
    <property type="component" value="Unassembled WGS sequence"/>
</dbReference>
<dbReference type="AlphaFoldDB" id="A0A9W8WCR8"/>
<dbReference type="InterPro" id="IPR027417">
    <property type="entry name" value="P-loop_NTPase"/>
</dbReference>
<reference evidence="10" key="1">
    <citation type="submission" date="2022-10" db="EMBL/GenBank/DDBJ databases">
        <title>Tapping the CABI collections for fungal endophytes: first genome assemblies for Collariella, Neodidymelliopsis, Ascochyta clinopodiicola, Didymella pomorum, Didymosphaeria variabile, Neocosmospora piperis and Neocucurbitaria cava.</title>
        <authorList>
            <person name="Hill R."/>
        </authorList>
    </citation>
    <scope>NUCLEOTIDE SEQUENCE</scope>
    <source>
        <strain evidence="10">IMI 366586</strain>
    </source>
</reference>
<gene>
    <name evidence="10" type="ORF">N0V84_005999</name>
</gene>
<protein>
    <recommendedName>
        <fullName evidence="9">Helicase C-terminal domain-containing protein</fullName>
    </recommendedName>
</protein>
<evidence type="ECO:0000313" key="10">
    <source>
        <dbReference type="EMBL" id="KAJ4320214.1"/>
    </source>
</evidence>
<dbReference type="PROSITE" id="PS51194">
    <property type="entry name" value="HELICASE_CTER"/>
    <property type="match status" value="1"/>
</dbReference>
<dbReference type="Gene3D" id="3.40.50.300">
    <property type="entry name" value="P-loop containing nucleotide triphosphate hydrolases"/>
    <property type="match status" value="1"/>
</dbReference>
<dbReference type="GO" id="GO:0005524">
    <property type="term" value="F:ATP binding"/>
    <property type="evidence" value="ECO:0007669"/>
    <property type="project" value="UniProtKB-KW"/>
</dbReference>
<dbReference type="GO" id="GO:0008270">
    <property type="term" value="F:zinc ion binding"/>
    <property type="evidence" value="ECO:0007669"/>
    <property type="project" value="UniProtKB-KW"/>
</dbReference>
<keyword evidence="2" id="KW-0547">Nucleotide-binding</keyword>
<keyword evidence="3" id="KW-0863">Zinc-finger</keyword>
<dbReference type="InterPro" id="IPR050628">
    <property type="entry name" value="SNF2_RAD54_helicase_TF"/>
</dbReference>
<sequence>MYRRTQNETFLGYKIVDLPNTHSQDLWVPLEDWEMAMMRALQNGYEKGQPAVEEHDEEQEDEGEPKDTDQVPGAAGEKEGDETEAQDDTVKPESAAGEEEDDEVKAQDDTDKPPSTNEGGWSRFIGLRQAVSHPLNLEKFLREKNREKDIRLATERLKEEAESIQNDADESNAHTEQMAQDKVGRERFSVGAHQIETLYKDWIGGAEEMAKLRTLAANEHEVRGVTCGFCKKKKPPVDPTRGANVRVNFDSVASTANEQQCKHIFCETCLIVGVSKGSRSVKIEFTCPVPGCSATLGVGESLITPACIKESLKNAKELKPFKEPGRDSIGTQWSGDRDGCTSFFLATCGREDIDYGPVKMPWGSKVKATMEVILTWVKEAPDDKIIVFVEFTRTAKALGCILEKMGIGFLYYNRMASSSQKDKALHEFRENPRQKILMASMKCGGQALDLPVANRVIIVDLWYNKTTEEQAFKRVHRLGQKKETHLVRILARGSIDERLYMLQNAKQAIVNRAMQDDGHLIEFSDGQSLRWLFSGENEEGMRQGLEAEVRRKKDKMKAKTKAKTKKKKA</sequence>
<evidence type="ECO:0000256" key="3">
    <source>
        <dbReference type="ARBA" id="ARBA00022771"/>
    </source>
</evidence>
<evidence type="ECO:0000256" key="4">
    <source>
        <dbReference type="ARBA" id="ARBA00022801"/>
    </source>
</evidence>
<keyword evidence="5" id="KW-0347">Helicase</keyword>
<dbReference type="PANTHER" id="PTHR45626">
    <property type="entry name" value="TRANSCRIPTION TERMINATION FACTOR 2-RELATED"/>
    <property type="match status" value="1"/>
</dbReference>
<feature type="region of interest" description="Disordered" evidence="8">
    <location>
        <begin position="46"/>
        <end position="123"/>
    </location>
</feature>
<comment type="caution">
    <text evidence="10">The sequence shown here is derived from an EMBL/GenBank/DDBJ whole genome shotgun (WGS) entry which is preliminary data.</text>
</comment>
<dbReference type="GO" id="GO:0006281">
    <property type="term" value="P:DNA repair"/>
    <property type="evidence" value="ECO:0007669"/>
    <property type="project" value="TreeGrafter"/>
</dbReference>
<proteinExistence type="predicted"/>
<feature type="compositionally biased region" description="Acidic residues" evidence="8">
    <location>
        <begin position="54"/>
        <end position="64"/>
    </location>
</feature>
<dbReference type="InterPro" id="IPR049730">
    <property type="entry name" value="SNF2/RAD54-like_C"/>
</dbReference>
<dbReference type="GO" id="GO:0005634">
    <property type="term" value="C:nucleus"/>
    <property type="evidence" value="ECO:0007669"/>
    <property type="project" value="TreeGrafter"/>
</dbReference>
<dbReference type="GO" id="GO:0004386">
    <property type="term" value="F:helicase activity"/>
    <property type="evidence" value="ECO:0007669"/>
    <property type="project" value="UniProtKB-KW"/>
</dbReference>
<accession>A0A9W8WCR8</accession>
<keyword evidence="4" id="KW-0378">Hydrolase</keyword>
<keyword evidence="11" id="KW-1185">Reference proteome</keyword>
<keyword evidence="1" id="KW-0479">Metal-binding</keyword>
<evidence type="ECO:0000256" key="8">
    <source>
        <dbReference type="SAM" id="MobiDB-lite"/>
    </source>
</evidence>
<dbReference type="InterPro" id="IPR017907">
    <property type="entry name" value="Znf_RING_CS"/>
</dbReference>
<feature type="region of interest" description="Disordered" evidence="8">
    <location>
        <begin position="539"/>
        <end position="569"/>
    </location>
</feature>
<dbReference type="EMBL" id="JAPEUR010000112">
    <property type="protein sequence ID" value="KAJ4320214.1"/>
    <property type="molecule type" value="Genomic_DNA"/>
</dbReference>
<dbReference type="SMART" id="SM00490">
    <property type="entry name" value="HELICc"/>
    <property type="match status" value="1"/>
</dbReference>
<dbReference type="PROSITE" id="PS00518">
    <property type="entry name" value="ZF_RING_1"/>
    <property type="match status" value="1"/>
</dbReference>
<evidence type="ECO:0000256" key="5">
    <source>
        <dbReference type="ARBA" id="ARBA00022806"/>
    </source>
</evidence>
<organism evidence="10 11">
    <name type="scientific">Fusarium piperis</name>
    <dbReference type="NCBI Taxonomy" id="1435070"/>
    <lineage>
        <taxon>Eukaryota</taxon>
        <taxon>Fungi</taxon>
        <taxon>Dikarya</taxon>
        <taxon>Ascomycota</taxon>
        <taxon>Pezizomycotina</taxon>
        <taxon>Sordariomycetes</taxon>
        <taxon>Hypocreomycetidae</taxon>
        <taxon>Hypocreales</taxon>
        <taxon>Nectriaceae</taxon>
        <taxon>Fusarium</taxon>
        <taxon>Fusarium solani species complex</taxon>
    </lineage>
</organism>
<feature type="compositionally biased region" description="Basic and acidic residues" evidence="8">
    <location>
        <begin position="539"/>
        <end position="551"/>
    </location>
</feature>
<feature type="compositionally biased region" description="Basic residues" evidence="8">
    <location>
        <begin position="552"/>
        <end position="569"/>
    </location>
</feature>
<dbReference type="InterPro" id="IPR001650">
    <property type="entry name" value="Helicase_C-like"/>
</dbReference>
<dbReference type="SUPFAM" id="SSF52540">
    <property type="entry name" value="P-loop containing nucleoside triphosphate hydrolases"/>
    <property type="match status" value="1"/>
</dbReference>
<dbReference type="PANTHER" id="PTHR45626:SF17">
    <property type="entry name" value="HELICASE-LIKE TRANSCRIPTION FACTOR"/>
    <property type="match status" value="1"/>
</dbReference>
<dbReference type="GO" id="GO:0016787">
    <property type="term" value="F:hydrolase activity"/>
    <property type="evidence" value="ECO:0007669"/>
    <property type="project" value="UniProtKB-KW"/>
</dbReference>
<evidence type="ECO:0000259" key="9">
    <source>
        <dbReference type="PROSITE" id="PS51194"/>
    </source>
</evidence>
<evidence type="ECO:0000256" key="7">
    <source>
        <dbReference type="ARBA" id="ARBA00022840"/>
    </source>
</evidence>
<keyword evidence="7" id="KW-0067">ATP-binding</keyword>
<dbReference type="CDD" id="cd18793">
    <property type="entry name" value="SF2_C_SNF"/>
    <property type="match status" value="1"/>
</dbReference>
<evidence type="ECO:0000256" key="2">
    <source>
        <dbReference type="ARBA" id="ARBA00022741"/>
    </source>
</evidence>
<feature type="domain" description="Helicase C-terminal" evidence="9">
    <location>
        <begin position="369"/>
        <end position="518"/>
    </location>
</feature>